<reference evidence="7" key="1">
    <citation type="journal article" date="2019" name="Int. J. Syst. Evol. Microbiol.">
        <title>The Global Catalogue of Microorganisms (GCM) 10K type strain sequencing project: providing services to taxonomists for standard genome sequencing and annotation.</title>
        <authorList>
            <consortium name="The Broad Institute Genomics Platform"/>
            <consortium name="The Broad Institute Genome Sequencing Center for Infectious Disease"/>
            <person name="Wu L."/>
            <person name="Ma J."/>
        </authorList>
    </citation>
    <scope>NUCLEOTIDE SEQUENCE [LARGE SCALE GENOMIC DNA]</scope>
    <source>
        <strain evidence="7">JCM 15921</strain>
    </source>
</reference>
<dbReference type="RefSeq" id="WP_344363741.1">
    <property type="nucleotide sequence ID" value="NZ_BAAAQB010000019.1"/>
</dbReference>
<comment type="pathway">
    <text evidence="1">Lipid metabolism; butanoate metabolism.</text>
</comment>
<evidence type="ECO:0000313" key="7">
    <source>
        <dbReference type="Proteomes" id="UP001500102"/>
    </source>
</evidence>
<name>A0ABP5KH45_9MICC</name>
<organism evidence="6 7">
    <name type="scientific">Arthrobacter humicola</name>
    <dbReference type="NCBI Taxonomy" id="409291"/>
    <lineage>
        <taxon>Bacteria</taxon>
        <taxon>Bacillati</taxon>
        <taxon>Actinomycetota</taxon>
        <taxon>Actinomycetes</taxon>
        <taxon>Micrococcales</taxon>
        <taxon>Micrococcaceae</taxon>
        <taxon>Arthrobacter</taxon>
    </lineage>
</organism>
<evidence type="ECO:0000256" key="3">
    <source>
        <dbReference type="ARBA" id="ARBA00023002"/>
    </source>
</evidence>
<gene>
    <name evidence="6" type="ORF">GCM10009825_14140</name>
</gene>
<dbReference type="InterPro" id="IPR022694">
    <property type="entry name" value="3-OHacyl-CoA_DH"/>
</dbReference>
<dbReference type="PANTHER" id="PTHR48075:SF5">
    <property type="entry name" value="3-HYDROXYBUTYRYL-COA DEHYDROGENASE"/>
    <property type="match status" value="1"/>
</dbReference>
<feature type="domain" description="3-hydroxyacyl-CoA dehydrogenase NAD binding" evidence="5">
    <location>
        <begin position="28"/>
        <end position="208"/>
    </location>
</feature>
<evidence type="ECO:0000259" key="4">
    <source>
        <dbReference type="Pfam" id="PF00725"/>
    </source>
</evidence>
<comment type="caution">
    <text evidence="6">The sequence shown here is derived from an EMBL/GenBank/DDBJ whole genome shotgun (WGS) entry which is preliminary data.</text>
</comment>
<dbReference type="PROSITE" id="PS00067">
    <property type="entry name" value="3HCDH"/>
    <property type="match status" value="1"/>
</dbReference>
<feature type="domain" description="3-hydroxyacyl-CoA dehydrogenase C-terminal" evidence="4">
    <location>
        <begin position="210"/>
        <end position="306"/>
    </location>
</feature>
<dbReference type="PIRSF" id="PIRSF000105">
    <property type="entry name" value="HCDH"/>
    <property type="match status" value="1"/>
</dbReference>
<dbReference type="Gene3D" id="3.40.50.720">
    <property type="entry name" value="NAD(P)-binding Rossmann-like Domain"/>
    <property type="match status" value="1"/>
</dbReference>
<keyword evidence="3" id="KW-0560">Oxidoreductase</keyword>
<evidence type="ECO:0000259" key="5">
    <source>
        <dbReference type="Pfam" id="PF02737"/>
    </source>
</evidence>
<accession>A0ABP5KH45</accession>
<sequence length="340" mass="36012">MTESTTNAPAPETSTAPDTAGAINAARKIAVVGSGYMGGGIAQVLALGGARVALADVSAEVAQKNYERLLTESDEFVAAGLFPQGSTELLKENLWPAKDIEEAVADADFIEEAVPEVIAIKHQTLARISAAARPDAIIGSNTSTISIADLSEPVTNPERFLGVHFSNPSPFIPGVEIIPHAGTSAATVGAVRDLVHAAGKQTAVVKDVTGFVLNRLQYALFHEAAQLVEQEIATAEDIDTLVRTTFGFRLPFFGPFAIADMAGLDVYNFCYKSLQTDFPERFATPQILTDLVEAGKLGTKSGAGFLNVPAERTPELIAYRNKAYVAMQQLLEDLGPAPIN</sequence>
<dbReference type="InterPro" id="IPR006108">
    <property type="entry name" value="3HC_DH_C"/>
</dbReference>
<keyword evidence="7" id="KW-1185">Reference proteome</keyword>
<dbReference type="InterPro" id="IPR036291">
    <property type="entry name" value="NAD(P)-bd_dom_sf"/>
</dbReference>
<dbReference type="Pfam" id="PF00725">
    <property type="entry name" value="3HCDH"/>
    <property type="match status" value="1"/>
</dbReference>
<dbReference type="InterPro" id="IPR013328">
    <property type="entry name" value="6PGD_dom2"/>
</dbReference>
<dbReference type="InterPro" id="IPR006176">
    <property type="entry name" value="3-OHacyl-CoA_DH_NAD-bd"/>
</dbReference>
<dbReference type="Proteomes" id="UP001500102">
    <property type="component" value="Unassembled WGS sequence"/>
</dbReference>
<dbReference type="Pfam" id="PF02737">
    <property type="entry name" value="3HCDH_N"/>
    <property type="match status" value="1"/>
</dbReference>
<dbReference type="SUPFAM" id="SSF51735">
    <property type="entry name" value="NAD(P)-binding Rossmann-fold domains"/>
    <property type="match status" value="1"/>
</dbReference>
<evidence type="ECO:0000313" key="6">
    <source>
        <dbReference type="EMBL" id="GAA2132071.1"/>
    </source>
</evidence>
<dbReference type="EMBL" id="BAAAQB010000019">
    <property type="protein sequence ID" value="GAA2132071.1"/>
    <property type="molecule type" value="Genomic_DNA"/>
</dbReference>
<protein>
    <submittedName>
        <fullName evidence="6">3-hydroxyacyl-CoA dehydrogenase family protein</fullName>
    </submittedName>
</protein>
<dbReference type="SUPFAM" id="SSF48179">
    <property type="entry name" value="6-phosphogluconate dehydrogenase C-terminal domain-like"/>
    <property type="match status" value="1"/>
</dbReference>
<dbReference type="PANTHER" id="PTHR48075">
    <property type="entry name" value="3-HYDROXYACYL-COA DEHYDROGENASE FAMILY PROTEIN"/>
    <property type="match status" value="1"/>
</dbReference>
<dbReference type="Gene3D" id="1.10.1040.10">
    <property type="entry name" value="N-(1-d-carboxylethyl)-l-norvaline Dehydrogenase, domain 2"/>
    <property type="match status" value="1"/>
</dbReference>
<evidence type="ECO:0000256" key="2">
    <source>
        <dbReference type="ARBA" id="ARBA00009463"/>
    </source>
</evidence>
<comment type="similarity">
    <text evidence="2">Belongs to the 3-hydroxyacyl-CoA dehydrogenase family.</text>
</comment>
<evidence type="ECO:0000256" key="1">
    <source>
        <dbReference type="ARBA" id="ARBA00005086"/>
    </source>
</evidence>
<dbReference type="InterPro" id="IPR006180">
    <property type="entry name" value="3-OHacyl-CoA_DH_CS"/>
</dbReference>
<proteinExistence type="inferred from homology"/>
<dbReference type="InterPro" id="IPR008927">
    <property type="entry name" value="6-PGluconate_DH-like_C_sf"/>
</dbReference>